<feature type="transmembrane region" description="Helical" evidence="1">
    <location>
        <begin position="85"/>
        <end position="108"/>
    </location>
</feature>
<dbReference type="Proteomes" id="UP000436006">
    <property type="component" value="Unassembled WGS sequence"/>
</dbReference>
<feature type="transmembrane region" description="Helical" evidence="1">
    <location>
        <begin position="143"/>
        <end position="161"/>
    </location>
</feature>
<organism evidence="2 3">
    <name type="scientific">Spirosoma arboris</name>
    <dbReference type="NCBI Taxonomy" id="2682092"/>
    <lineage>
        <taxon>Bacteria</taxon>
        <taxon>Pseudomonadati</taxon>
        <taxon>Bacteroidota</taxon>
        <taxon>Cytophagia</taxon>
        <taxon>Cytophagales</taxon>
        <taxon>Cytophagaceae</taxon>
        <taxon>Spirosoma</taxon>
    </lineage>
</organism>
<evidence type="ECO:0000313" key="2">
    <source>
        <dbReference type="EMBL" id="MVM34851.1"/>
    </source>
</evidence>
<sequence length="166" mass="18203">MPTLPTIILTCATLTTALVAGLLYGYFCSVNPGLNRLSDTAYLSAMQSINRAIQNPIFFASFMGTLILLPISTWLHYSQPVSLRFYLLLGATILYVAGVFGVTVIGNIPLNEGLEAFNLQGASAEEIATQRARFEMPWNNWHTVRTIASMLALVLVIMACLNQKTE</sequence>
<feature type="transmembrane region" description="Helical" evidence="1">
    <location>
        <begin position="57"/>
        <end position="78"/>
    </location>
</feature>
<dbReference type="RefSeq" id="WP_157589663.1">
    <property type="nucleotide sequence ID" value="NZ_WPIN01000018.1"/>
</dbReference>
<keyword evidence="1" id="KW-0812">Transmembrane</keyword>
<comment type="caution">
    <text evidence="2">The sequence shown here is derived from an EMBL/GenBank/DDBJ whole genome shotgun (WGS) entry which is preliminary data.</text>
</comment>
<evidence type="ECO:0000256" key="1">
    <source>
        <dbReference type="SAM" id="Phobius"/>
    </source>
</evidence>
<dbReference type="EMBL" id="WPIN01000018">
    <property type="protein sequence ID" value="MVM34851.1"/>
    <property type="molecule type" value="Genomic_DNA"/>
</dbReference>
<evidence type="ECO:0000313" key="3">
    <source>
        <dbReference type="Proteomes" id="UP000436006"/>
    </source>
</evidence>
<dbReference type="InterPro" id="IPR013901">
    <property type="entry name" value="Anthrone_oxy"/>
</dbReference>
<gene>
    <name evidence="2" type="ORF">GO755_32785</name>
</gene>
<name>A0A7K1SM24_9BACT</name>
<keyword evidence="3" id="KW-1185">Reference proteome</keyword>
<accession>A0A7K1SM24</accession>
<reference evidence="2 3" key="1">
    <citation type="submission" date="2019-12" db="EMBL/GenBank/DDBJ databases">
        <title>Spirosoma sp. HMF4905 genome sequencing and assembly.</title>
        <authorList>
            <person name="Kang H."/>
            <person name="Cha I."/>
            <person name="Kim H."/>
            <person name="Joh K."/>
        </authorList>
    </citation>
    <scope>NUCLEOTIDE SEQUENCE [LARGE SCALE GENOMIC DNA]</scope>
    <source>
        <strain evidence="2 3">HMF4905</strain>
    </source>
</reference>
<feature type="transmembrane region" description="Helical" evidence="1">
    <location>
        <begin position="7"/>
        <end position="27"/>
    </location>
</feature>
<keyword evidence="1" id="KW-0472">Membrane</keyword>
<dbReference type="AlphaFoldDB" id="A0A7K1SM24"/>
<protein>
    <submittedName>
        <fullName evidence="2">DUF1772 domain-containing protein</fullName>
    </submittedName>
</protein>
<proteinExistence type="predicted"/>
<dbReference type="Pfam" id="PF08592">
    <property type="entry name" value="Anthrone_oxy"/>
    <property type="match status" value="1"/>
</dbReference>
<keyword evidence="1" id="KW-1133">Transmembrane helix</keyword>